<proteinExistence type="predicted"/>
<dbReference type="RefSeq" id="WP_089834411.1">
    <property type="nucleotide sequence ID" value="NZ_FNBN01000004.1"/>
</dbReference>
<reference evidence="3" key="1">
    <citation type="submission" date="2016-10" db="EMBL/GenBank/DDBJ databases">
        <authorList>
            <person name="Varghese N."/>
            <person name="Submissions S."/>
        </authorList>
    </citation>
    <scope>NUCLEOTIDE SEQUENCE [LARGE SCALE GENOMIC DNA]</scope>
    <source>
        <strain evidence="3">DSM 527</strain>
    </source>
</reference>
<keyword evidence="2" id="KW-0418">Kinase</keyword>
<dbReference type="InterPro" id="IPR011009">
    <property type="entry name" value="Kinase-like_dom_sf"/>
</dbReference>
<dbReference type="PROSITE" id="PS50011">
    <property type="entry name" value="PROTEIN_KINASE_DOM"/>
    <property type="match status" value="1"/>
</dbReference>
<dbReference type="AlphaFoldDB" id="A0A1G7U626"/>
<dbReference type="InterPro" id="IPR000719">
    <property type="entry name" value="Prot_kinase_dom"/>
</dbReference>
<name>A0A1G7U626_CHIFI</name>
<dbReference type="SUPFAM" id="SSF56112">
    <property type="entry name" value="Protein kinase-like (PK-like)"/>
    <property type="match status" value="1"/>
</dbReference>
<dbReference type="GO" id="GO:0004672">
    <property type="term" value="F:protein kinase activity"/>
    <property type="evidence" value="ECO:0007669"/>
    <property type="project" value="InterPro"/>
</dbReference>
<feature type="domain" description="Protein kinase" evidence="1">
    <location>
        <begin position="17"/>
        <end position="352"/>
    </location>
</feature>
<dbReference type="STRING" id="104663.SAMN04488121_104231"/>
<evidence type="ECO:0000313" key="3">
    <source>
        <dbReference type="Proteomes" id="UP000199045"/>
    </source>
</evidence>
<evidence type="ECO:0000313" key="2">
    <source>
        <dbReference type="EMBL" id="SDG42818.1"/>
    </source>
</evidence>
<dbReference type="GO" id="GO:0005524">
    <property type="term" value="F:ATP binding"/>
    <property type="evidence" value="ECO:0007669"/>
    <property type="project" value="InterPro"/>
</dbReference>
<keyword evidence="2" id="KW-0808">Transferase</keyword>
<dbReference type="Pfam" id="PF00069">
    <property type="entry name" value="Pkinase"/>
    <property type="match status" value="1"/>
</dbReference>
<organism evidence="2 3">
    <name type="scientific">Chitinophaga filiformis</name>
    <name type="common">Myxococcus filiformis</name>
    <name type="synonym">Flexibacter filiformis</name>
    <dbReference type="NCBI Taxonomy" id="104663"/>
    <lineage>
        <taxon>Bacteria</taxon>
        <taxon>Pseudomonadati</taxon>
        <taxon>Bacteroidota</taxon>
        <taxon>Chitinophagia</taxon>
        <taxon>Chitinophagales</taxon>
        <taxon>Chitinophagaceae</taxon>
        <taxon>Chitinophaga</taxon>
    </lineage>
</organism>
<accession>A0A1G7U626</accession>
<dbReference type="Gene3D" id="1.10.510.10">
    <property type="entry name" value="Transferase(Phosphotransferase) domain 1"/>
    <property type="match status" value="1"/>
</dbReference>
<dbReference type="EMBL" id="FNBN01000004">
    <property type="protein sequence ID" value="SDG42818.1"/>
    <property type="molecule type" value="Genomic_DNA"/>
</dbReference>
<protein>
    <submittedName>
        <fullName evidence="2">Protein kinase domain-containing protein</fullName>
    </submittedName>
</protein>
<dbReference type="Proteomes" id="UP000199045">
    <property type="component" value="Unassembled WGS sequence"/>
</dbReference>
<sequence length="505" mass="57987">MSNIITVTAQDGKSYQYVDNGDPMQGGMKDVYFSPDKSYVVAFYRDKQDFNSKERLNNIVNTFRERIFNQPGGEYWKDLFCWPSNIVERDGKTGIIVPVYQKKFFFTKGYNPGAAQIVSIAGKEKEGRWFASPQFRSRQFKLHLDETELGDWFKFCLICIKIARAVRRMHAAGLAHSDLSYKNVLIDPITGSATIIDIDGLVVPGKFPPDVIGTPDFIAPEVMATKHLPKEDPARKLPSIATDRHALAVMIYMYLLYRHPLRGGKIHDTDAQKDEELSMGANALFIEHPTDTSNRPRLDQVKPTHLPWADVNKIPYTVCGPYLKEMFEKAFIDGLHNPSLRPTADEWEQALIKTVDLLQPCQNKSCDQKWFVFDNTTSPCCPFCNTPYRGQLPVLNLYWSRKPGSFTPENHRLMVYHNQYLYPWHVNRNIYPNERLTDQQKKPVGYFVFHNNKWQLVNQTLTSLKDVTEGKDIPINSMVELTDNKQLLLSQEEGGRLIVVQLVNN</sequence>
<evidence type="ECO:0000259" key="1">
    <source>
        <dbReference type="PROSITE" id="PS50011"/>
    </source>
</evidence>
<dbReference type="OrthoDB" id="1022767at2"/>
<gene>
    <name evidence="2" type="ORF">SAMN04488121_104231</name>
</gene>